<gene>
    <name evidence="2" type="ORF">WMO43_08560</name>
</gene>
<keyword evidence="1" id="KW-0472">Membrane</keyword>
<feature type="transmembrane region" description="Helical" evidence="1">
    <location>
        <begin position="402"/>
        <end position="420"/>
    </location>
</feature>
<evidence type="ECO:0000313" key="2">
    <source>
        <dbReference type="EMBL" id="MEQ2557918.1"/>
    </source>
</evidence>
<keyword evidence="3" id="KW-1185">Reference proteome</keyword>
<dbReference type="PANTHER" id="PTHR38454:SF1">
    <property type="entry name" value="INTEGRAL MEMBRANE PROTEIN"/>
    <property type="match status" value="1"/>
</dbReference>
<dbReference type="Pfam" id="PF09586">
    <property type="entry name" value="YfhO"/>
    <property type="match status" value="1"/>
</dbReference>
<organism evidence="2 3">
    <name type="scientific">Maccoyibacter intestinihominis</name>
    <dbReference type="NCBI Taxonomy" id="3133499"/>
    <lineage>
        <taxon>Bacteria</taxon>
        <taxon>Bacillati</taxon>
        <taxon>Bacillota</taxon>
        <taxon>Clostridia</taxon>
        <taxon>Lachnospirales</taxon>
        <taxon>Lachnospiraceae</taxon>
        <taxon>Maccoyibacter</taxon>
    </lineage>
</organism>
<evidence type="ECO:0000313" key="3">
    <source>
        <dbReference type="Proteomes" id="UP001454489"/>
    </source>
</evidence>
<protein>
    <submittedName>
        <fullName evidence="2">YfhO family protein</fullName>
    </submittedName>
</protein>
<sequence>MEEANAGLRTGSYTFDGYFSYTYGSIMDAVQEWQINKGYAPFNIMDFDSRTTLYMLGGVKYIAKYADGEEKEPWGYEVIKEETVIQGGEEKKVQLLRNKYELPLIYSYAKIIPETDYKKMASYEKEEAMLQGLVIDKKKSSDLATVTPEFDDTVILDTKEIKRQIQEQTGDTGLVELTTKGIENKQSSTTLTFEIPEKYKNSELYLCVKGIRYIPKNPGVYKDVLLGDQSSRYDERVFDERYRNYGRANPTAILRVKYGSNVKKSMIWGANSQYDTGARDIEINMGYYDKSQKKFYLTLEALGEYQFSEIEVVTHSMDNVEKYYSERKKYAAEKVQIRGNQVTGEIKVKDKSMACIAIPYHKGWSATVNGKKVNIVKANGMYMAVPLEVGYNKIVLSYTIPGLKYGMMISGLALVVLIFWEKIRKYKRKQVRKYKRKKVRKKVR</sequence>
<dbReference type="EMBL" id="JBBMEX010000008">
    <property type="protein sequence ID" value="MEQ2557918.1"/>
    <property type="molecule type" value="Genomic_DNA"/>
</dbReference>
<keyword evidence="1" id="KW-0812">Transmembrane</keyword>
<accession>A0ABV1HEI2</accession>
<keyword evidence="1" id="KW-1133">Transmembrane helix</keyword>
<dbReference type="RefSeq" id="WP_353530912.1">
    <property type="nucleotide sequence ID" value="NZ_JBBMEX010000008.1"/>
</dbReference>
<dbReference type="InterPro" id="IPR018580">
    <property type="entry name" value="Uncharacterised_YfhO"/>
</dbReference>
<proteinExistence type="predicted"/>
<reference evidence="2 3" key="1">
    <citation type="submission" date="2024-03" db="EMBL/GenBank/DDBJ databases">
        <title>Human intestinal bacterial collection.</title>
        <authorList>
            <person name="Pauvert C."/>
            <person name="Hitch T.C.A."/>
            <person name="Clavel T."/>
        </authorList>
    </citation>
    <scope>NUCLEOTIDE SEQUENCE [LARGE SCALE GENOMIC DNA]</scope>
    <source>
        <strain evidence="2 3">CLA-AA-H185</strain>
    </source>
</reference>
<comment type="caution">
    <text evidence="2">The sequence shown here is derived from an EMBL/GenBank/DDBJ whole genome shotgun (WGS) entry which is preliminary data.</text>
</comment>
<dbReference type="Proteomes" id="UP001454489">
    <property type="component" value="Unassembled WGS sequence"/>
</dbReference>
<evidence type="ECO:0000256" key="1">
    <source>
        <dbReference type="SAM" id="Phobius"/>
    </source>
</evidence>
<name>A0ABV1HEI2_9FIRM</name>
<dbReference type="PANTHER" id="PTHR38454">
    <property type="entry name" value="INTEGRAL MEMBRANE PROTEIN-RELATED"/>
    <property type="match status" value="1"/>
</dbReference>